<dbReference type="EMBL" id="CM004483">
    <property type="protein sequence ID" value="OCT61778.1"/>
    <property type="molecule type" value="Genomic_DNA"/>
</dbReference>
<sequence length="104" mass="11909">MQWEGPRHQPHTEKAKDSFVPLAKEEEEGPRRQPHTDTAHDTFVPLSYQKQRLTVMYISTSHTAIWLLIKGGSGIENHRTTSQPSLNSDFFASAVHREETNKKV</sequence>
<dbReference type="AlphaFoldDB" id="A0A974BVR2"/>
<feature type="compositionally biased region" description="Basic and acidic residues" evidence="1">
    <location>
        <begin position="29"/>
        <end position="40"/>
    </location>
</feature>
<accession>A0A974BVR2</accession>
<evidence type="ECO:0000256" key="1">
    <source>
        <dbReference type="SAM" id="MobiDB-lite"/>
    </source>
</evidence>
<organism evidence="2 3">
    <name type="scientific">Xenopus laevis</name>
    <name type="common">African clawed frog</name>
    <dbReference type="NCBI Taxonomy" id="8355"/>
    <lineage>
        <taxon>Eukaryota</taxon>
        <taxon>Metazoa</taxon>
        <taxon>Chordata</taxon>
        <taxon>Craniata</taxon>
        <taxon>Vertebrata</taxon>
        <taxon>Euteleostomi</taxon>
        <taxon>Amphibia</taxon>
        <taxon>Batrachia</taxon>
        <taxon>Anura</taxon>
        <taxon>Pipoidea</taxon>
        <taxon>Pipidae</taxon>
        <taxon>Xenopodinae</taxon>
        <taxon>Xenopus</taxon>
        <taxon>Xenopus</taxon>
    </lineage>
</organism>
<protein>
    <submittedName>
        <fullName evidence="2">Uncharacterized protein</fullName>
    </submittedName>
</protein>
<evidence type="ECO:0000313" key="3">
    <source>
        <dbReference type="Proteomes" id="UP000694892"/>
    </source>
</evidence>
<feature type="compositionally biased region" description="Basic and acidic residues" evidence="1">
    <location>
        <begin position="1"/>
        <end position="17"/>
    </location>
</feature>
<gene>
    <name evidence="2" type="ORF">XELAEV_18047807mg</name>
</gene>
<evidence type="ECO:0000313" key="2">
    <source>
        <dbReference type="EMBL" id="OCT61778.1"/>
    </source>
</evidence>
<feature type="region of interest" description="Disordered" evidence="1">
    <location>
        <begin position="1"/>
        <end position="43"/>
    </location>
</feature>
<proteinExistence type="predicted"/>
<dbReference type="Proteomes" id="UP000694892">
    <property type="component" value="Chromosome 9_10S"/>
</dbReference>
<reference evidence="3" key="1">
    <citation type="journal article" date="2016" name="Nature">
        <title>Genome evolution in the allotetraploid frog Xenopus laevis.</title>
        <authorList>
            <person name="Session A.M."/>
            <person name="Uno Y."/>
            <person name="Kwon T."/>
            <person name="Chapman J.A."/>
            <person name="Toyoda A."/>
            <person name="Takahashi S."/>
            <person name="Fukui A."/>
            <person name="Hikosaka A."/>
            <person name="Suzuki A."/>
            <person name="Kondo M."/>
            <person name="van Heeringen S.J."/>
            <person name="Quigley I."/>
            <person name="Heinz S."/>
            <person name="Ogino H."/>
            <person name="Ochi H."/>
            <person name="Hellsten U."/>
            <person name="Lyons J.B."/>
            <person name="Simakov O."/>
            <person name="Putnam N."/>
            <person name="Stites J."/>
            <person name="Kuroki Y."/>
            <person name="Tanaka T."/>
            <person name="Michiue T."/>
            <person name="Watanabe M."/>
            <person name="Bogdanovic O."/>
            <person name="Lister R."/>
            <person name="Georgiou G."/>
            <person name="Paranjpe S.S."/>
            <person name="van Kruijsbergen I."/>
            <person name="Shu S."/>
            <person name="Carlson J."/>
            <person name="Kinoshita T."/>
            <person name="Ohta Y."/>
            <person name="Mawaribuchi S."/>
            <person name="Jenkins J."/>
            <person name="Grimwood J."/>
            <person name="Schmutz J."/>
            <person name="Mitros T."/>
            <person name="Mozaffari S.V."/>
            <person name="Suzuki Y."/>
            <person name="Haramoto Y."/>
            <person name="Yamamoto T.S."/>
            <person name="Takagi C."/>
            <person name="Heald R."/>
            <person name="Miller K."/>
            <person name="Haudenschild C."/>
            <person name="Kitzman J."/>
            <person name="Nakayama T."/>
            <person name="Izutsu Y."/>
            <person name="Robert J."/>
            <person name="Fortriede J."/>
            <person name="Burns K."/>
            <person name="Lotay V."/>
            <person name="Karimi K."/>
            <person name="Yasuoka Y."/>
            <person name="Dichmann D.S."/>
            <person name="Flajnik M.F."/>
            <person name="Houston D.W."/>
            <person name="Shendure J."/>
            <person name="DuPasquier L."/>
            <person name="Vize P.D."/>
            <person name="Zorn A.M."/>
            <person name="Ito M."/>
            <person name="Marcotte E.M."/>
            <person name="Wallingford J.B."/>
            <person name="Ito Y."/>
            <person name="Asashima M."/>
            <person name="Ueno N."/>
            <person name="Matsuda Y."/>
            <person name="Veenstra G.J."/>
            <person name="Fujiyama A."/>
            <person name="Harland R.M."/>
            <person name="Taira M."/>
            <person name="Rokhsar D.S."/>
        </authorList>
    </citation>
    <scope>NUCLEOTIDE SEQUENCE [LARGE SCALE GENOMIC DNA]</scope>
    <source>
        <strain evidence="3">J</strain>
    </source>
</reference>
<name>A0A974BVR2_XENLA</name>